<dbReference type="EMBL" id="CP036402">
    <property type="protein sequence ID" value="QBI19345.1"/>
    <property type="molecule type" value="Genomic_DNA"/>
</dbReference>
<dbReference type="KEGG" id="erz:ER308_07165"/>
<evidence type="ECO:0008006" key="3">
    <source>
        <dbReference type="Google" id="ProtNLM"/>
    </source>
</evidence>
<dbReference type="SUPFAM" id="SSF56059">
    <property type="entry name" value="Glutathione synthetase ATP-binding domain-like"/>
    <property type="match status" value="1"/>
</dbReference>
<dbReference type="Proteomes" id="UP000291469">
    <property type="component" value="Chromosome"/>
</dbReference>
<accession>A0A411YDQ7</accession>
<dbReference type="AlphaFoldDB" id="A0A411YDQ7"/>
<keyword evidence="2" id="KW-1185">Reference proteome</keyword>
<gene>
    <name evidence="1" type="ORF">ER308_07165</name>
</gene>
<evidence type="ECO:0000313" key="2">
    <source>
        <dbReference type="Proteomes" id="UP000291469"/>
    </source>
</evidence>
<sequence length="344" mass="38823">MTDDHLATLQQLAADKIDSDHASARDLADACRRVIRNAPDADTKLRAISHILEALEPGQLPEDILRHALSLRADLAPVASFQRLLPLRRRRHHLGPFKLEGALERKAVSARFADLCGIRTPQASSETLTLDQLDPRPGVAFKPTNSTGARGVMLCFDEHRVFRPKEQTWTEWGESVAMSRQMLAEGRIKTDEWAREELVEDVAEEGPARDVKFYCFYGRVGLALEIVRDPETRHCWWSRDGERIATGKYEDSAFEGVGVSDADFEMVERFSAEIPAPFMRIDFLHGRNGLVFGEMGAKPARYDRFDDETDRWLGDLWLEAEGRLLNDALAGQRFEALEAAQAIH</sequence>
<name>A0A411YDQ7_9ACTN</name>
<dbReference type="Pfam" id="PF14305">
    <property type="entry name" value="ATPgrasp_TupA"/>
    <property type="match status" value="1"/>
</dbReference>
<dbReference type="InterPro" id="IPR029465">
    <property type="entry name" value="ATPgrasp_TupA"/>
</dbReference>
<organism evidence="1 2">
    <name type="scientific">Egibacter rhizosphaerae</name>
    <dbReference type="NCBI Taxonomy" id="1670831"/>
    <lineage>
        <taxon>Bacteria</taxon>
        <taxon>Bacillati</taxon>
        <taxon>Actinomycetota</taxon>
        <taxon>Nitriliruptoria</taxon>
        <taxon>Egibacterales</taxon>
        <taxon>Egibacteraceae</taxon>
        <taxon>Egibacter</taxon>
    </lineage>
</organism>
<reference evidence="1 2" key="1">
    <citation type="submission" date="2019-01" db="EMBL/GenBank/DDBJ databases">
        <title>Egibacter rhizosphaerae EGI 80759T.</title>
        <authorList>
            <person name="Chen D.-D."/>
            <person name="Tian Y."/>
            <person name="Jiao J.-Y."/>
            <person name="Zhang X.-T."/>
            <person name="Zhang Y.-G."/>
            <person name="Zhang Y."/>
            <person name="Xiao M."/>
            <person name="Shu W.-S."/>
            <person name="Li W.-J."/>
        </authorList>
    </citation>
    <scope>NUCLEOTIDE SEQUENCE [LARGE SCALE GENOMIC DNA]</scope>
    <source>
        <strain evidence="1 2">EGI 80759</strain>
    </source>
</reference>
<protein>
    <recommendedName>
        <fullName evidence="3">ATP-grasp domain-containing protein</fullName>
    </recommendedName>
</protein>
<proteinExistence type="predicted"/>
<dbReference type="RefSeq" id="WP_131154342.1">
    <property type="nucleotide sequence ID" value="NZ_CP036402.1"/>
</dbReference>
<dbReference type="OrthoDB" id="9791827at2"/>
<evidence type="ECO:0000313" key="1">
    <source>
        <dbReference type="EMBL" id="QBI19345.1"/>
    </source>
</evidence>